<dbReference type="OrthoDB" id="6637817at2"/>
<proteinExistence type="predicted"/>
<name>A0A2A5JUW0_PSEO7</name>
<sequence>MDKVKAFSIVEALANGVDPITGEVMDASSPYNHPDIIRALFLILNTQPKKHIKKTLEQRQTENIAKRLPKNHGLPWSQEAIEQVIALFNSQTAVADIAERFARKPNSIIGLLRKQQVISDEQAYAMGFVFRRRQGSA</sequence>
<comment type="caution">
    <text evidence="1">The sequence shown here is derived from an EMBL/GenBank/DDBJ whole genome shotgun (WGS) entry which is preliminary data.</text>
</comment>
<evidence type="ECO:0000313" key="1">
    <source>
        <dbReference type="EMBL" id="PCK33263.1"/>
    </source>
</evidence>
<reference evidence="2" key="1">
    <citation type="journal article" date="2019" name="Genome Announc.">
        <title>Draft Genome Sequence of Pseudoalteromonas piscicida Strain 36Y ROTHPW, an Hypersaline Seawater Isolate from the South Coast of Sonora, Mexico.</title>
        <authorList>
            <person name="Sanchez-Diaz R."/>
            <person name="Molina-Garza Z.J."/>
            <person name="Cruz-Suarez L.E."/>
            <person name="Selvin J."/>
            <person name="Kiran G.S."/>
            <person name="Ibarra-Gamez J.C."/>
            <person name="Gomez-Gil B."/>
            <person name="Galaviz-Silva L."/>
        </authorList>
    </citation>
    <scope>NUCLEOTIDE SEQUENCE [LARGE SCALE GENOMIC DNA]</scope>
    <source>
        <strain evidence="2">36Y_RITHPW</strain>
    </source>
</reference>
<gene>
    <name evidence="1" type="ORF">CEX98_02870</name>
</gene>
<evidence type="ECO:0000313" key="2">
    <source>
        <dbReference type="Proteomes" id="UP000228621"/>
    </source>
</evidence>
<dbReference type="RefSeq" id="WP_143484311.1">
    <property type="nucleotide sequence ID" value="NZ_NKHF01000009.1"/>
</dbReference>
<protein>
    <submittedName>
        <fullName evidence="1">Uncharacterized protein</fullName>
    </submittedName>
</protein>
<organism evidence="1 2">
    <name type="scientific">Pseudoalteromonas piscicida</name>
    <dbReference type="NCBI Taxonomy" id="43662"/>
    <lineage>
        <taxon>Bacteria</taxon>
        <taxon>Pseudomonadati</taxon>
        <taxon>Pseudomonadota</taxon>
        <taxon>Gammaproteobacteria</taxon>
        <taxon>Alteromonadales</taxon>
        <taxon>Pseudoalteromonadaceae</taxon>
        <taxon>Pseudoalteromonas</taxon>
    </lineage>
</organism>
<dbReference type="EMBL" id="NKHF01000009">
    <property type="protein sequence ID" value="PCK33263.1"/>
    <property type="molecule type" value="Genomic_DNA"/>
</dbReference>
<dbReference type="AlphaFoldDB" id="A0A2A5JUW0"/>
<accession>A0A2A5JUW0</accession>
<dbReference type="Proteomes" id="UP000228621">
    <property type="component" value="Unassembled WGS sequence"/>
</dbReference>
<keyword evidence="2" id="KW-1185">Reference proteome</keyword>